<accession>L5KJ19</accession>
<organism evidence="2 3">
    <name type="scientific">Pteropus alecto</name>
    <name type="common">Black flying fox</name>
    <dbReference type="NCBI Taxonomy" id="9402"/>
    <lineage>
        <taxon>Eukaryota</taxon>
        <taxon>Metazoa</taxon>
        <taxon>Chordata</taxon>
        <taxon>Craniata</taxon>
        <taxon>Vertebrata</taxon>
        <taxon>Euteleostomi</taxon>
        <taxon>Mammalia</taxon>
        <taxon>Eutheria</taxon>
        <taxon>Laurasiatheria</taxon>
        <taxon>Chiroptera</taxon>
        <taxon>Yinpterochiroptera</taxon>
        <taxon>Pteropodoidea</taxon>
        <taxon>Pteropodidae</taxon>
        <taxon>Pteropodinae</taxon>
        <taxon>Pteropus</taxon>
    </lineage>
</organism>
<dbReference type="PANTHER" id="PTHR38493:SF1">
    <property type="entry name" value="SFI1 SPINDLE BODY DOMAIN-CONTAINING PROTEIN"/>
    <property type="match status" value="1"/>
</dbReference>
<name>L5KJ19_PTEAL</name>
<dbReference type="AlphaFoldDB" id="L5KJ19"/>
<dbReference type="InterPro" id="IPR031473">
    <property type="entry name" value="DUF4684"/>
</dbReference>
<sequence length="972" mass="108523">MGQAESRGPAATPSPGTGLRQEPCRVQTNLGSPSPRLGLALKDSTSRLTNSSFRQQSNLHPLGDLPKGRVRECAVRQSNLSIRETNVAKCGSRASPHVWSEPQKSFWPRVMGRGSPPPRRPLPRSPSSPRRSQLSATDTPCPDFRPTVGRAPLNGHTRPGSRCGCGLGNWITRLTGEPLTLDDLAVPARTQARAPSQAAISQLLASVRHLEHEAAHLGCRLSQQEPWTSDGQAFPAGTQPSQSGLAYWDERKKHPRSLKGTSDWPEMPGVQADLRWQLLSRCFRAWQHLAWRRRAVAAALALGHRQLLRRGLQALRWTLRLRDAQLKVAWRRHTQALLARSFQKVRVSRLGRGAGVGGSDEMMECFGAWQQLAKRGTGSQHHQADHQAGPLRLCLRRWVGMKQLQASDGAKVTQLSLCQQKAGNMVLHSSDSGRATAHGLVMVAQALGLPQEQGHGSLQKGGGRLALHRALLLWRRQLSLCQRATTLLGWSHWATAHRARRELAARWAWDRSCRATLGIWRQRLEQWQEAEQRAGERGQRLVRDALCRWRACWHRQQFLQGQYQRWVQVHLQGLRRAAFRGWQQVAARRRHTVARSEQLLLQSHFQAWRGLARRARTLQAQQQAFQDGLRRWALGAAFAMWRKGRVATARAREQRMARASIAHWRSHVQGRRVDKQQRRAQAQQAFVAWREALGRYCKARQPPEERAQAQAQAQVALCWTLWVRESRLHRLSQAHAARKLSARVLEAWARSAAQGRVQRVAIAQFQQAGLRLLLQTYWAQWRTALLRVWLEPRVEEASTAHPRPKAHLRHQPGLAGKGHLLVLMDAAAPWKLWLQRPGSASWTQGWPPTAPGEDRTSETSALKAQGQVDKRQLGPLRSGTRAGQPGVREGELPAVRDPLSKAGIRSPDSRLQAARAPACERARGGTEGPGVAVTCSHGKKNRSEPGLPKEGTMPHVPGTAGCQAVGCSPTAW</sequence>
<dbReference type="PANTHER" id="PTHR38493">
    <property type="entry name" value="CHROMOSOME 1 OPEN READING FRAME 167"/>
    <property type="match status" value="1"/>
</dbReference>
<dbReference type="EMBL" id="KB030727">
    <property type="protein sequence ID" value="ELK10518.1"/>
    <property type="molecule type" value="Genomic_DNA"/>
</dbReference>
<evidence type="ECO:0000313" key="3">
    <source>
        <dbReference type="Proteomes" id="UP000010552"/>
    </source>
</evidence>
<feature type="compositionally biased region" description="Polar residues" evidence="1">
    <location>
        <begin position="46"/>
        <end position="59"/>
    </location>
</feature>
<dbReference type="Proteomes" id="UP000010552">
    <property type="component" value="Unassembled WGS sequence"/>
</dbReference>
<reference evidence="3" key="1">
    <citation type="journal article" date="2013" name="Science">
        <title>Comparative analysis of bat genomes provides insight into the evolution of flight and immunity.</title>
        <authorList>
            <person name="Zhang G."/>
            <person name="Cowled C."/>
            <person name="Shi Z."/>
            <person name="Huang Z."/>
            <person name="Bishop-Lilly K.A."/>
            <person name="Fang X."/>
            <person name="Wynne J.W."/>
            <person name="Xiong Z."/>
            <person name="Baker M.L."/>
            <person name="Zhao W."/>
            <person name="Tachedjian M."/>
            <person name="Zhu Y."/>
            <person name="Zhou P."/>
            <person name="Jiang X."/>
            <person name="Ng J."/>
            <person name="Yang L."/>
            <person name="Wu L."/>
            <person name="Xiao J."/>
            <person name="Feng Y."/>
            <person name="Chen Y."/>
            <person name="Sun X."/>
            <person name="Zhang Y."/>
            <person name="Marsh G.A."/>
            <person name="Crameri G."/>
            <person name="Broder C.C."/>
            <person name="Frey K.G."/>
            <person name="Wang L.F."/>
            <person name="Wang J."/>
        </authorList>
    </citation>
    <scope>NUCLEOTIDE SEQUENCE [LARGE SCALE GENOMIC DNA]</scope>
</reference>
<protein>
    <submittedName>
        <fullName evidence="2">Uncharacterized protein</fullName>
    </submittedName>
</protein>
<evidence type="ECO:0000313" key="2">
    <source>
        <dbReference type="EMBL" id="ELK10518.1"/>
    </source>
</evidence>
<keyword evidence="3" id="KW-1185">Reference proteome</keyword>
<feature type="region of interest" description="Disordered" evidence="1">
    <location>
        <begin position="1"/>
        <end position="66"/>
    </location>
</feature>
<evidence type="ECO:0000256" key="1">
    <source>
        <dbReference type="SAM" id="MobiDB-lite"/>
    </source>
</evidence>
<dbReference type="InParanoid" id="L5KJ19"/>
<feature type="region of interest" description="Disordered" evidence="1">
    <location>
        <begin position="840"/>
        <end position="972"/>
    </location>
</feature>
<feature type="compositionally biased region" description="Pro residues" evidence="1">
    <location>
        <begin position="115"/>
        <end position="126"/>
    </location>
</feature>
<gene>
    <name evidence="2" type="ORF">PAL_GLEAN10012990</name>
</gene>
<dbReference type="Pfam" id="PF15736">
    <property type="entry name" value="DUF4684"/>
    <property type="match status" value="1"/>
</dbReference>
<feature type="region of interest" description="Disordered" evidence="1">
    <location>
        <begin position="105"/>
        <end position="155"/>
    </location>
</feature>
<proteinExistence type="predicted"/>